<comment type="catalytic activity">
    <reaction evidence="1">
        <text>Random hydrolysis of (1-&gt;6)-alpha-D-mannosidic linkages in unbranched (1-&gt;6)-mannans.</text>
        <dbReference type="EC" id="3.2.1.101"/>
    </reaction>
</comment>
<dbReference type="GO" id="GO:0016052">
    <property type="term" value="P:carbohydrate catabolic process"/>
    <property type="evidence" value="ECO:0007669"/>
    <property type="project" value="InterPro"/>
</dbReference>
<dbReference type="Gene3D" id="1.50.10.20">
    <property type="match status" value="1"/>
</dbReference>
<keyword evidence="11" id="KW-0812">Transmembrane</keyword>
<protein>
    <recommendedName>
        <fullName evidence="4">mannan endo-1,6-alpha-mannosidase</fullName>
        <ecNumber evidence="4">3.2.1.101</ecNumber>
    </recommendedName>
</protein>
<feature type="transmembrane region" description="Helical" evidence="11">
    <location>
        <begin position="400"/>
        <end position="422"/>
    </location>
</feature>
<feature type="region of interest" description="Disordered" evidence="10">
    <location>
        <begin position="360"/>
        <end position="387"/>
    </location>
</feature>
<evidence type="ECO:0000256" key="8">
    <source>
        <dbReference type="ARBA" id="ARBA00023180"/>
    </source>
</evidence>
<dbReference type="InterPro" id="IPR008928">
    <property type="entry name" value="6-hairpin_glycosidase_sf"/>
</dbReference>
<dbReference type="PANTHER" id="PTHR12145">
    <property type="entry name" value="MANNAN ENDO-1,6-ALPHA-MANNOSIDASE DCW1"/>
    <property type="match status" value="1"/>
</dbReference>
<name>A0AAE0NLJ6_9PEZI</name>
<comment type="caution">
    <text evidence="12">The sequence shown here is derived from an EMBL/GenBank/DDBJ whole genome shotgun (WGS) entry which is preliminary data.</text>
</comment>
<evidence type="ECO:0000256" key="6">
    <source>
        <dbReference type="ARBA" id="ARBA00022801"/>
    </source>
</evidence>
<comment type="subcellular location">
    <subcellularLocation>
        <location evidence="2">Endomembrane system</location>
    </subcellularLocation>
</comment>
<dbReference type="PANTHER" id="PTHR12145:SF36">
    <property type="entry name" value="MANNAN ENDO-1,6-ALPHA-MANNOSIDASE DCW1"/>
    <property type="match status" value="1"/>
</dbReference>
<dbReference type="GO" id="GO:0012505">
    <property type="term" value="C:endomembrane system"/>
    <property type="evidence" value="ECO:0007669"/>
    <property type="project" value="UniProtKB-SubCell"/>
</dbReference>
<dbReference type="AlphaFoldDB" id="A0AAE0NLJ6"/>
<dbReference type="GO" id="GO:0008496">
    <property type="term" value="F:mannan endo-1,6-alpha-mannosidase activity"/>
    <property type="evidence" value="ECO:0007669"/>
    <property type="project" value="UniProtKB-EC"/>
</dbReference>
<organism evidence="12 13">
    <name type="scientific">Lasiosphaeria ovina</name>
    <dbReference type="NCBI Taxonomy" id="92902"/>
    <lineage>
        <taxon>Eukaryota</taxon>
        <taxon>Fungi</taxon>
        <taxon>Dikarya</taxon>
        <taxon>Ascomycota</taxon>
        <taxon>Pezizomycotina</taxon>
        <taxon>Sordariomycetes</taxon>
        <taxon>Sordariomycetidae</taxon>
        <taxon>Sordariales</taxon>
        <taxon>Lasiosphaeriaceae</taxon>
        <taxon>Lasiosphaeria</taxon>
    </lineage>
</organism>
<evidence type="ECO:0000256" key="10">
    <source>
        <dbReference type="SAM" id="MobiDB-lite"/>
    </source>
</evidence>
<keyword evidence="8" id="KW-0325">Glycoprotein</keyword>
<evidence type="ECO:0000256" key="5">
    <source>
        <dbReference type="ARBA" id="ARBA00022729"/>
    </source>
</evidence>
<reference evidence="12" key="2">
    <citation type="submission" date="2023-06" db="EMBL/GenBank/DDBJ databases">
        <authorList>
            <consortium name="Lawrence Berkeley National Laboratory"/>
            <person name="Haridas S."/>
            <person name="Hensen N."/>
            <person name="Bonometti L."/>
            <person name="Westerberg I."/>
            <person name="Brannstrom I.O."/>
            <person name="Guillou S."/>
            <person name="Cros-Aarteil S."/>
            <person name="Calhoun S."/>
            <person name="Kuo A."/>
            <person name="Mondo S."/>
            <person name="Pangilinan J."/>
            <person name="Riley R."/>
            <person name="Labutti K."/>
            <person name="Andreopoulos B."/>
            <person name="Lipzen A."/>
            <person name="Chen C."/>
            <person name="Yanf M."/>
            <person name="Daum C."/>
            <person name="Ng V."/>
            <person name="Clum A."/>
            <person name="Steindorff A."/>
            <person name="Ohm R."/>
            <person name="Martin F."/>
            <person name="Silar P."/>
            <person name="Natvig D."/>
            <person name="Lalanne C."/>
            <person name="Gautier V."/>
            <person name="Ament-Velasquez S.L."/>
            <person name="Kruys A."/>
            <person name="Hutchinson M.I."/>
            <person name="Powell A.J."/>
            <person name="Barry K."/>
            <person name="Miller A.N."/>
            <person name="Grigoriev I.V."/>
            <person name="Debuchy R."/>
            <person name="Gladieux P."/>
            <person name="Thoren M.H."/>
            <person name="Johannesson H."/>
        </authorList>
    </citation>
    <scope>NUCLEOTIDE SEQUENCE</scope>
    <source>
        <strain evidence="12">CBS 958.72</strain>
    </source>
</reference>
<reference evidence="12" key="1">
    <citation type="journal article" date="2023" name="Mol. Phylogenet. Evol.">
        <title>Genome-scale phylogeny and comparative genomics of the fungal order Sordariales.</title>
        <authorList>
            <person name="Hensen N."/>
            <person name="Bonometti L."/>
            <person name="Westerberg I."/>
            <person name="Brannstrom I.O."/>
            <person name="Guillou S."/>
            <person name="Cros-Aarteil S."/>
            <person name="Calhoun S."/>
            <person name="Haridas S."/>
            <person name="Kuo A."/>
            <person name="Mondo S."/>
            <person name="Pangilinan J."/>
            <person name="Riley R."/>
            <person name="LaButti K."/>
            <person name="Andreopoulos B."/>
            <person name="Lipzen A."/>
            <person name="Chen C."/>
            <person name="Yan M."/>
            <person name="Daum C."/>
            <person name="Ng V."/>
            <person name="Clum A."/>
            <person name="Steindorff A."/>
            <person name="Ohm R.A."/>
            <person name="Martin F."/>
            <person name="Silar P."/>
            <person name="Natvig D.O."/>
            <person name="Lalanne C."/>
            <person name="Gautier V."/>
            <person name="Ament-Velasquez S.L."/>
            <person name="Kruys A."/>
            <person name="Hutchinson M.I."/>
            <person name="Powell A.J."/>
            <person name="Barry K."/>
            <person name="Miller A.N."/>
            <person name="Grigoriev I.V."/>
            <person name="Debuchy R."/>
            <person name="Gladieux P."/>
            <person name="Hiltunen Thoren M."/>
            <person name="Johannesson H."/>
        </authorList>
    </citation>
    <scope>NUCLEOTIDE SEQUENCE</scope>
    <source>
        <strain evidence="12">CBS 958.72</strain>
    </source>
</reference>
<evidence type="ECO:0000256" key="1">
    <source>
        <dbReference type="ARBA" id="ARBA00001452"/>
    </source>
</evidence>
<evidence type="ECO:0000256" key="4">
    <source>
        <dbReference type="ARBA" id="ARBA00012350"/>
    </source>
</evidence>
<dbReference type="Proteomes" id="UP001287356">
    <property type="component" value="Unassembled WGS sequence"/>
</dbReference>
<keyword evidence="5" id="KW-0732">Signal</keyword>
<comment type="similarity">
    <text evidence="3">Belongs to the glycosyl hydrolase 76 family.</text>
</comment>
<accession>A0AAE0NLJ6</accession>
<evidence type="ECO:0000256" key="2">
    <source>
        <dbReference type="ARBA" id="ARBA00004308"/>
    </source>
</evidence>
<proteinExistence type="inferred from homology"/>
<keyword evidence="9" id="KW-0326">Glycosidase</keyword>
<feature type="compositionally biased region" description="Gly residues" evidence="10">
    <location>
        <begin position="548"/>
        <end position="564"/>
    </location>
</feature>
<feature type="compositionally biased region" description="Polar residues" evidence="10">
    <location>
        <begin position="532"/>
        <end position="547"/>
    </location>
</feature>
<dbReference type="GO" id="GO:0009272">
    <property type="term" value="P:fungal-type cell wall biogenesis"/>
    <property type="evidence" value="ECO:0007669"/>
    <property type="project" value="TreeGrafter"/>
</dbReference>
<dbReference type="EC" id="3.2.1.101" evidence="4"/>
<feature type="compositionally biased region" description="Pro residues" evidence="10">
    <location>
        <begin position="517"/>
        <end position="526"/>
    </location>
</feature>
<keyword evidence="11" id="KW-1133">Transmembrane helix</keyword>
<feature type="compositionally biased region" description="Low complexity" evidence="10">
    <location>
        <begin position="361"/>
        <end position="371"/>
    </location>
</feature>
<dbReference type="Pfam" id="PF03663">
    <property type="entry name" value="Glyco_hydro_76"/>
    <property type="match status" value="1"/>
</dbReference>
<dbReference type="InterPro" id="IPR005198">
    <property type="entry name" value="Glyco_hydro_76"/>
</dbReference>
<evidence type="ECO:0000256" key="3">
    <source>
        <dbReference type="ARBA" id="ARBA00009699"/>
    </source>
</evidence>
<keyword evidence="6 12" id="KW-0378">Hydrolase</keyword>
<feature type="region of interest" description="Disordered" evidence="10">
    <location>
        <begin position="512"/>
        <end position="596"/>
    </location>
</feature>
<evidence type="ECO:0000313" key="12">
    <source>
        <dbReference type="EMBL" id="KAK3383594.1"/>
    </source>
</evidence>
<sequence>MAEDMMSFYHGDQPGGTPGLLPLPYYWWEAGALMGSLVDYWYYTGDSRWNNITQEGMLYQVGPNNDYMPPNQTMTEGNDDQGFWGMAVMSAAEYNFQNPPSDKPQWLALAQAVFNTQAARWDSQDCGGGLRWQIFTWNNGYDYKNSISQACFFNIAARLARYTGNQSYAGWADRTWDWMVDAKLLDPKTYYIYDGTHINNCSAITPYQWTYNAGAFLLGAAAMYNYTTGPTRDMWKQRVDGLLDGINVFFAGNKSDVMTEVACEPVNLCDLDQQSFKAYLSRWMASTTKWAPWTYDRIKPLLATSAIAAASTCTGGDNKRMCGHQWTEHGKWDGSTGVGQQMSAMEIVLANMIQHVTAPVTNSTGGTSAGNPGAGGSDVGRTDPFDISGSFPPMTTAGRVGAYICTALMVIGLLCGCAFVVADEAKPHQTVSQRVSGLRSVAAFGGVGGGGGGGGGRGGILRNAHNDDKGKRALMQQSESENSFAYTASAFLEKDDEVMVNTHYLVPSDEAYYRTPRPAPRPPPLPSRYHMRTQSPGSTSPAYWRNNTGGGGGGMFAGAGGAGHGNQRLDFRRNNSLQSSPPPHQQPQRISFPRVDGSTSLRKKAIHNRVVHFGRDINGNQRA</sequence>
<dbReference type="EMBL" id="JAULSN010000001">
    <property type="protein sequence ID" value="KAK3383594.1"/>
    <property type="molecule type" value="Genomic_DNA"/>
</dbReference>
<keyword evidence="13" id="KW-1185">Reference proteome</keyword>
<dbReference type="SUPFAM" id="SSF48208">
    <property type="entry name" value="Six-hairpin glycosidases"/>
    <property type="match status" value="1"/>
</dbReference>
<evidence type="ECO:0000313" key="13">
    <source>
        <dbReference type="Proteomes" id="UP001287356"/>
    </source>
</evidence>
<gene>
    <name evidence="12" type="ORF">B0T24DRAFT_55133</name>
</gene>
<evidence type="ECO:0000256" key="7">
    <source>
        <dbReference type="ARBA" id="ARBA00023136"/>
    </source>
</evidence>
<dbReference type="FunFam" id="1.50.10.20:FF:000006">
    <property type="entry name" value="Mannan endo-1,6-alpha-mannosidase"/>
    <property type="match status" value="1"/>
</dbReference>
<dbReference type="InterPro" id="IPR014480">
    <property type="entry name" value="Mannan-1_6-alpha_mannosidase"/>
</dbReference>
<keyword evidence="7 11" id="KW-0472">Membrane</keyword>
<evidence type="ECO:0000256" key="9">
    <source>
        <dbReference type="ARBA" id="ARBA00023295"/>
    </source>
</evidence>
<evidence type="ECO:0000256" key="11">
    <source>
        <dbReference type="SAM" id="Phobius"/>
    </source>
</evidence>